<organism evidence="4 5">
    <name type="scientific">Nematostella vectensis</name>
    <name type="common">Starlet sea anemone</name>
    <dbReference type="NCBI Taxonomy" id="45351"/>
    <lineage>
        <taxon>Eukaryota</taxon>
        <taxon>Metazoa</taxon>
        <taxon>Cnidaria</taxon>
        <taxon>Anthozoa</taxon>
        <taxon>Hexacorallia</taxon>
        <taxon>Actiniaria</taxon>
        <taxon>Edwardsiidae</taxon>
        <taxon>Nematostella</taxon>
    </lineage>
</organism>
<name>A7TCK5_NEMVE</name>
<dbReference type="GO" id="GO:0003779">
    <property type="term" value="F:actin binding"/>
    <property type="evidence" value="ECO:0007669"/>
    <property type="project" value="UniProtKB-KW"/>
</dbReference>
<feature type="non-terminal residue" evidence="4">
    <location>
        <position position="82"/>
    </location>
</feature>
<dbReference type="HOGENOM" id="CLU_005217_2_3_1"/>
<dbReference type="PROSITE" id="PS00020">
    <property type="entry name" value="ACTININ_2"/>
    <property type="match status" value="1"/>
</dbReference>
<dbReference type="Pfam" id="PF00307">
    <property type="entry name" value="CH"/>
    <property type="match status" value="1"/>
</dbReference>
<accession>A7TCK5</accession>
<sequence length="82" mass="9389">DLFNDLKDGTILIALLEVLTGKKIKRERGNMRLHHLNNVNNAMMILEENDIRLINISNNDIVDGNHKMTLGLIWSVIAHFQV</sequence>
<keyword evidence="1" id="KW-0677">Repeat</keyword>
<evidence type="ECO:0000259" key="3">
    <source>
        <dbReference type="PROSITE" id="PS50021"/>
    </source>
</evidence>
<feature type="domain" description="Calponin-homology (CH)" evidence="3">
    <location>
        <begin position="1"/>
        <end position="81"/>
    </location>
</feature>
<proteinExistence type="predicted"/>
<dbReference type="AlphaFoldDB" id="A7TCK5"/>
<evidence type="ECO:0000256" key="1">
    <source>
        <dbReference type="ARBA" id="ARBA00022737"/>
    </source>
</evidence>
<dbReference type="InterPro" id="IPR036872">
    <property type="entry name" value="CH_dom_sf"/>
</dbReference>
<dbReference type="STRING" id="45351.A7TCK5"/>
<evidence type="ECO:0000313" key="4">
    <source>
        <dbReference type="EMBL" id="EDO26216.1"/>
    </source>
</evidence>
<dbReference type="OMA" id="CHVSKTP"/>
<evidence type="ECO:0000256" key="2">
    <source>
        <dbReference type="ARBA" id="ARBA00023203"/>
    </source>
</evidence>
<feature type="non-terminal residue" evidence="4">
    <location>
        <position position="1"/>
    </location>
</feature>
<dbReference type="Proteomes" id="UP000001593">
    <property type="component" value="Unassembled WGS sequence"/>
</dbReference>
<protein>
    <recommendedName>
        <fullName evidence="3">Calponin-homology (CH) domain-containing protein</fullName>
    </recommendedName>
</protein>
<keyword evidence="5" id="KW-1185">Reference proteome</keyword>
<dbReference type="InterPro" id="IPR001589">
    <property type="entry name" value="Actinin_actin-bd_CS"/>
</dbReference>
<reference evidence="4 5" key="1">
    <citation type="journal article" date="2007" name="Science">
        <title>Sea anemone genome reveals ancestral eumetazoan gene repertoire and genomic organization.</title>
        <authorList>
            <person name="Putnam N.H."/>
            <person name="Srivastava M."/>
            <person name="Hellsten U."/>
            <person name="Dirks B."/>
            <person name="Chapman J."/>
            <person name="Salamov A."/>
            <person name="Terry A."/>
            <person name="Shapiro H."/>
            <person name="Lindquist E."/>
            <person name="Kapitonov V.V."/>
            <person name="Jurka J."/>
            <person name="Genikhovich G."/>
            <person name="Grigoriev I.V."/>
            <person name="Lucas S.M."/>
            <person name="Steele R.E."/>
            <person name="Finnerty J.R."/>
            <person name="Technau U."/>
            <person name="Martindale M.Q."/>
            <person name="Rokhsar D.S."/>
        </authorList>
    </citation>
    <scope>NUCLEOTIDE SEQUENCE [LARGE SCALE GENOMIC DNA]</scope>
    <source>
        <strain evidence="5">CH2 X CH6</strain>
    </source>
</reference>
<dbReference type="PhylomeDB" id="A7TCK5"/>
<evidence type="ECO:0000313" key="5">
    <source>
        <dbReference type="Proteomes" id="UP000001593"/>
    </source>
</evidence>
<dbReference type="EMBL" id="DS476489">
    <property type="protein sequence ID" value="EDO26216.1"/>
    <property type="molecule type" value="Genomic_DNA"/>
</dbReference>
<dbReference type="SMART" id="SM00033">
    <property type="entry name" value="CH"/>
    <property type="match status" value="1"/>
</dbReference>
<gene>
    <name evidence="4" type="ORF">NEMVEDRAFT_v1g9097</name>
</gene>
<dbReference type="eggNOG" id="KOG4286">
    <property type="taxonomic scope" value="Eukaryota"/>
</dbReference>
<dbReference type="KEGG" id="nve:5496589"/>
<dbReference type="Gene3D" id="1.10.418.10">
    <property type="entry name" value="Calponin-like domain"/>
    <property type="match status" value="1"/>
</dbReference>
<dbReference type="PANTHER" id="PTHR11915">
    <property type="entry name" value="SPECTRIN/FILAMIN RELATED CYTOSKELETAL PROTEIN"/>
    <property type="match status" value="1"/>
</dbReference>
<dbReference type="SUPFAM" id="SSF47576">
    <property type="entry name" value="Calponin-homology domain, CH-domain"/>
    <property type="match status" value="1"/>
</dbReference>
<dbReference type="InParanoid" id="A7TCK5"/>
<dbReference type="InterPro" id="IPR001715">
    <property type="entry name" value="CH_dom"/>
</dbReference>
<keyword evidence="2" id="KW-0009">Actin-binding</keyword>
<dbReference type="PROSITE" id="PS50021">
    <property type="entry name" value="CH"/>
    <property type="match status" value="1"/>
</dbReference>